<feature type="transmembrane region" description="Helical" evidence="1">
    <location>
        <begin position="208"/>
        <end position="229"/>
    </location>
</feature>
<evidence type="ECO:0000313" key="3">
    <source>
        <dbReference type="Proteomes" id="UP000242287"/>
    </source>
</evidence>
<keyword evidence="1" id="KW-0812">Transmembrane</keyword>
<feature type="transmembrane region" description="Helical" evidence="1">
    <location>
        <begin position="47"/>
        <end position="76"/>
    </location>
</feature>
<feature type="transmembrane region" description="Helical" evidence="1">
    <location>
        <begin position="166"/>
        <end position="187"/>
    </location>
</feature>
<sequence>MSNVAPPVEIVAVFVQALFGGVYTATFVHCVRWLAFKDCGYILRTDIRWPLLTLTCVIFVLSMTTIFGGFAMPLITAHHPQLSELLKLALSPGASLTAILADSILIYRCWVLYDRRWHVVVFPFLMWLGYICVSGVLLYFVLPTIIDPKPSQMPHAATIVRTCILSVYLFTIAVNVYTTTFIVYRIWYVAKQSATRNSKRTLHFAMQVIAESVALYTLTSIICLVAWLFSLRFKNWDATLVFAVFGAINYYMIGITFKYLLLIRTAHQKAKSIDVMLSFSTSQFATAVDVPREEVQMQVLDFAKTKQPSCK</sequence>
<evidence type="ECO:0008006" key="4">
    <source>
        <dbReference type="Google" id="ProtNLM"/>
    </source>
</evidence>
<evidence type="ECO:0000256" key="1">
    <source>
        <dbReference type="SAM" id="Phobius"/>
    </source>
</evidence>
<keyword evidence="1" id="KW-1133">Transmembrane helix</keyword>
<dbReference type="OrthoDB" id="3357408at2759"/>
<keyword evidence="3" id="KW-1185">Reference proteome</keyword>
<dbReference type="EMBL" id="KZ302301">
    <property type="protein sequence ID" value="PFH45736.1"/>
    <property type="molecule type" value="Genomic_DNA"/>
</dbReference>
<gene>
    <name evidence="2" type="ORF">AMATHDRAFT_88683</name>
</gene>
<reference evidence="2 3" key="1">
    <citation type="submission" date="2014-02" db="EMBL/GenBank/DDBJ databases">
        <title>Transposable element dynamics among asymbiotic and ectomycorrhizal Amanita fungi.</title>
        <authorList>
            <consortium name="DOE Joint Genome Institute"/>
            <person name="Hess J."/>
            <person name="Skrede I."/>
            <person name="Wolfe B."/>
            <person name="LaButti K."/>
            <person name="Ohm R.A."/>
            <person name="Grigoriev I.V."/>
            <person name="Pringle A."/>
        </authorList>
    </citation>
    <scope>NUCLEOTIDE SEQUENCE [LARGE SCALE GENOMIC DNA]</scope>
    <source>
        <strain evidence="2 3">SKay4041</strain>
    </source>
</reference>
<evidence type="ECO:0000313" key="2">
    <source>
        <dbReference type="EMBL" id="PFH45736.1"/>
    </source>
</evidence>
<feature type="transmembrane region" description="Helical" evidence="1">
    <location>
        <begin position="12"/>
        <end position="35"/>
    </location>
</feature>
<protein>
    <recommendedName>
        <fullName evidence="4">G-protein coupled receptors family 1 profile domain-containing protein</fullName>
    </recommendedName>
</protein>
<name>A0A2A9ND85_9AGAR</name>
<proteinExistence type="predicted"/>
<feature type="transmembrane region" description="Helical" evidence="1">
    <location>
        <begin position="119"/>
        <end position="146"/>
    </location>
</feature>
<organism evidence="2 3">
    <name type="scientific">Amanita thiersii Skay4041</name>
    <dbReference type="NCBI Taxonomy" id="703135"/>
    <lineage>
        <taxon>Eukaryota</taxon>
        <taxon>Fungi</taxon>
        <taxon>Dikarya</taxon>
        <taxon>Basidiomycota</taxon>
        <taxon>Agaricomycotina</taxon>
        <taxon>Agaricomycetes</taxon>
        <taxon>Agaricomycetidae</taxon>
        <taxon>Agaricales</taxon>
        <taxon>Pluteineae</taxon>
        <taxon>Amanitaceae</taxon>
        <taxon>Amanita</taxon>
    </lineage>
</organism>
<keyword evidence="1" id="KW-0472">Membrane</keyword>
<dbReference type="AlphaFoldDB" id="A0A2A9ND85"/>
<dbReference type="Proteomes" id="UP000242287">
    <property type="component" value="Unassembled WGS sequence"/>
</dbReference>
<feature type="transmembrane region" description="Helical" evidence="1">
    <location>
        <begin position="241"/>
        <end position="261"/>
    </location>
</feature>
<feature type="transmembrane region" description="Helical" evidence="1">
    <location>
        <begin position="88"/>
        <end position="107"/>
    </location>
</feature>
<accession>A0A2A9ND85</accession>